<dbReference type="GO" id="GO:0046872">
    <property type="term" value="F:metal ion binding"/>
    <property type="evidence" value="ECO:0007669"/>
    <property type="project" value="UniProtKB-KW"/>
</dbReference>
<dbReference type="PANTHER" id="PTHR11771">
    <property type="entry name" value="LIPOXYGENASE"/>
    <property type="match status" value="1"/>
</dbReference>
<dbReference type="GO" id="GO:0016702">
    <property type="term" value="F:oxidoreductase activity, acting on single donors with incorporation of molecular oxygen, incorporation of two atoms of oxygen"/>
    <property type="evidence" value="ECO:0007669"/>
    <property type="project" value="InterPro"/>
</dbReference>
<protein>
    <submittedName>
        <fullName evidence="5">Linoleate 9S-lipoxygenase 6-like</fullName>
    </submittedName>
</protein>
<sequence>MVVLTDNSQRRKTGLTTLMWIVSAIHAAVNFGQSEMTPSLSLVEFLSDEAKFGQELSLKWIDDQRIHQSFDKFAAELEVEKKIRKRNRDPKLKNRQGPVNIEYELLYPGT</sequence>
<dbReference type="Pfam" id="PF00305">
    <property type="entry name" value="Lipoxygenase"/>
    <property type="match status" value="1"/>
</dbReference>
<name>A0A8S0PPV2_OLEEU</name>
<dbReference type="EMBL" id="CACTIH010000187">
    <property type="protein sequence ID" value="CAA2956411.1"/>
    <property type="molecule type" value="Genomic_DNA"/>
</dbReference>
<keyword evidence="1" id="KW-0479">Metal-binding</keyword>
<evidence type="ECO:0000313" key="5">
    <source>
        <dbReference type="EMBL" id="CAA2956411.1"/>
    </source>
</evidence>
<evidence type="ECO:0000256" key="1">
    <source>
        <dbReference type="ARBA" id="ARBA00022723"/>
    </source>
</evidence>
<dbReference type="Proteomes" id="UP000594638">
    <property type="component" value="Unassembled WGS sequence"/>
</dbReference>
<dbReference type="PROSITE" id="PS51393">
    <property type="entry name" value="LIPOXYGENASE_3"/>
    <property type="match status" value="1"/>
</dbReference>
<comment type="caution">
    <text evidence="5">The sequence shown here is derived from an EMBL/GenBank/DDBJ whole genome shotgun (WGS) entry which is preliminary data.</text>
</comment>
<feature type="domain" description="Lipoxygenase" evidence="4">
    <location>
        <begin position="1"/>
        <end position="110"/>
    </location>
</feature>
<keyword evidence="3" id="KW-0560">Oxidoreductase</keyword>
<dbReference type="InterPro" id="IPR013819">
    <property type="entry name" value="LipOase_C"/>
</dbReference>
<evidence type="ECO:0000256" key="3">
    <source>
        <dbReference type="ARBA" id="ARBA00023002"/>
    </source>
</evidence>
<dbReference type="InterPro" id="IPR036226">
    <property type="entry name" value="LipOase_C_sf"/>
</dbReference>
<organism evidence="5 6">
    <name type="scientific">Olea europaea subsp. europaea</name>
    <dbReference type="NCBI Taxonomy" id="158383"/>
    <lineage>
        <taxon>Eukaryota</taxon>
        <taxon>Viridiplantae</taxon>
        <taxon>Streptophyta</taxon>
        <taxon>Embryophyta</taxon>
        <taxon>Tracheophyta</taxon>
        <taxon>Spermatophyta</taxon>
        <taxon>Magnoliopsida</taxon>
        <taxon>eudicotyledons</taxon>
        <taxon>Gunneridae</taxon>
        <taxon>Pentapetalae</taxon>
        <taxon>asterids</taxon>
        <taxon>lamiids</taxon>
        <taxon>Lamiales</taxon>
        <taxon>Oleaceae</taxon>
        <taxon>Oleeae</taxon>
        <taxon>Olea</taxon>
    </lineage>
</organism>
<evidence type="ECO:0000313" key="6">
    <source>
        <dbReference type="Proteomes" id="UP000594638"/>
    </source>
</evidence>
<keyword evidence="6" id="KW-1185">Reference proteome</keyword>
<evidence type="ECO:0000259" key="4">
    <source>
        <dbReference type="PROSITE" id="PS51393"/>
    </source>
</evidence>
<dbReference type="Gene3D" id="1.20.245.10">
    <property type="entry name" value="Lipoxygenase-1, Domain 5"/>
    <property type="match status" value="1"/>
</dbReference>
<gene>
    <name evidence="5" type="ORF">OLEA9_A030381</name>
</gene>
<dbReference type="InterPro" id="IPR000907">
    <property type="entry name" value="LipOase"/>
</dbReference>
<reference evidence="5 6" key="1">
    <citation type="submission" date="2019-12" db="EMBL/GenBank/DDBJ databases">
        <authorList>
            <person name="Alioto T."/>
            <person name="Alioto T."/>
            <person name="Gomez Garrido J."/>
        </authorList>
    </citation>
    <scope>NUCLEOTIDE SEQUENCE [LARGE SCALE GENOMIC DNA]</scope>
</reference>
<dbReference type="AlphaFoldDB" id="A0A8S0PPV2"/>
<dbReference type="Gramene" id="OE9A030381T1">
    <property type="protein sequence ID" value="OE9A030381C1"/>
    <property type="gene ID" value="OE9A030381"/>
</dbReference>
<keyword evidence="2" id="KW-0223">Dioxygenase</keyword>
<proteinExistence type="predicted"/>
<evidence type="ECO:0000256" key="2">
    <source>
        <dbReference type="ARBA" id="ARBA00022964"/>
    </source>
</evidence>
<dbReference type="SUPFAM" id="SSF48484">
    <property type="entry name" value="Lipoxigenase"/>
    <property type="match status" value="1"/>
</dbReference>
<dbReference type="OrthoDB" id="1432093at2759"/>
<dbReference type="GO" id="GO:0034440">
    <property type="term" value="P:lipid oxidation"/>
    <property type="evidence" value="ECO:0007669"/>
    <property type="project" value="InterPro"/>
</dbReference>
<accession>A0A8S0PPV2</accession>